<evidence type="ECO:0000256" key="2">
    <source>
        <dbReference type="ARBA" id="ARBA00006219"/>
    </source>
</evidence>
<dbReference type="SUPFAM" id="SSF56112">
    <property type="entry name" value="Protein kinase-like (PK-like)"/>
    <property type="match status" value="1"/>
</dbReference>
<evidence type="ECO:0000256" key="6">
    <source>
        <dbReference type="ARBA" id="ARBA00022600"/>
    </source>
</evidence>
<evidence type="ECO:0000256" key="3">
    <source>
        <dbReference type="ARBA" id="ARBA00011245"/>
    </source>
</evidence>
<evidence type="ECO:0000313" key="17">
    <source>
        <dbReference type="Proteomes" id="UP001204524"/>
    </source>
</evidence>
<keyword evidence="6" id="KW-0321">Glycogen metabolism</keyword>
<comment type="caution">
    <text evidence="16">The sequence shown here is derived from an EMBL/GenBank/DDBJ whole genome shotgun (WGS) entry which is preliminary data.</text>
</comment>
<name>A0ABT1KWD0_9ACTN</name>
<protein>
    <recommendedName>
        <fullName evidence="5">Maltokinase</fullName>
        <ecNumber evidence="4">2.7.1.175</ecNumber>
    </recommendedName>
    <alternativeName>
        <fullName evidence="13">Maltose-1-phosphate synthase</fullName>
    </alternativeName>
</protein>
<evidence type="ECO:0000256" key="11">
    <source>
        <dbReference type="ARBA" id="ARBA00023056"/>
    </source>
</evidence>
<comment type="similarity">
    <text evidence="2">Belongs to the aminoglycoside phosphotransferase family.</text>
</comment>
<dbReference type="Gene3D" id="3.90.1200.10">
    <property type="match status" value="1"/>
</dbReference>
<feature type="domain" description="Maltokinase N-terminal cap" evidence="15">
    <location>
        <begin position="9"/>
        <end position="98"/>
    </location>
</feature>
<evidence type="ECO:0000256" key="4">
    <source>
        <dbReference type="ARBA" id="ARBA00011962"/>
    </source>
</evidence>
<evidence type="ECO:0000256" key="12">
    <source>
        <dbReference type="ARBA" id="ARBA00023277"/>
    </source>
</evidence>
<sequence length="467" mass="51516">MSRIEITSWIDEARWFGGKGRDWELRDLRRVGRLPDAPEGLHVTIELAEISYGDGSSDLYQLPLAFYTEPQERIAHALIGEWEDEELGHAFVYDALHDRQAMALWLAAFARHGVDPAPPSDVRGDLMFHRLPGHDLDIKAHSTLFSGEQSNSSVAFGEDALMKVFRKVTPGVNPDIAIHQVLTEAGSTHVAALYGWLDLIDEATNTTIQLAMLQQFLRTASDGWDLALASVRNLFAEADLHADEVGGDFAGEAARLGVALAEVHADLAEHFPVERREADALGGLAGEMEGRLVAALDVVPDLAPHEERLRETFARLRELDGVDVQQVHGDLHLGQTLRTVKGWKIVDFEGEPAKPLAERLRPDSVWRDVAGMVRSFDYAPRVVAMTGGADVGGEAEQRAYRASEWAARNRAAFVDAYTRERGEELDGANSALLEAYLADKVVYEAVYEARNRPGWLSIPLAALEETS</sequence>
<evidence type="ECO:0000256" key="9">
    <source>
        <dbReference type="ARBA" id="ARBA00022777"/>
    </source>
</evidence>
<reference evidence="16 17" key="1">
    <citation type="submission" date="2022-06" db="EMBL/GenBank/DDBJ databases">
        <authorList>
            <person name="So Y."/>
        </authorList>
    </citation>
    <scope>NUCLEOTIDE SEQUENCE [LARGE SCALE GENOMIC DNA]</scope>
    <source>
        <strain evidence="16 17">STR3</strain>
    </source>
</reference>
<comment type="pathway">
    <text evidence="1">Glycan biosynthesis; glycogen biosynthesis.</text>
</comment>
<dbReference type="Proteomes" id="UP001204524">
    <property type="component" value="Unassembled WGS sequence"/>
</dbReference>
<dbReference type="EC" id="2.7.1.175" evidence="4"/>
<evidence type="ECO:0000256" key="14">
    <source>
        <dbReference type="ARBA" id="ARBA00049067"/>
    </source>
</evidence>
<keyword evidence="7" id="KW-0808">Transferase</keyword>
<accession>A0ABT1KWD0</accession>
<evidence type="ECO:0000256" key="10">
    <source>
        <dbReference type="ARBA" id="ARBA00022840"/>
    </source>
</evidence>
<proteinExistence type="inferred from homology"/>
<organism evidence="16 17">
    <name type="scientific">Nocardioides pinisoli</name>
    <dbReference type="NCBI Taxonomy" id="2950279"/>
    <lineage>
        <taxon>Bacteria</taxon>
        <taxon>Bacillati</taxon>
        <taxon>Actinomycetota</taxon>
        <taxon>Actinomycetes</taxon>
        <taxon>Propionibacteriales</taxon>
        <taxon>Nocardioidaceae</taxon>
        <taxon>Nocardioides</taxon>
    </lineage>
</organism>
<evidence type="ECO:0000256" key="7">
    <source>
        <dbReference type="ARBA" id="ARBA00022679"/>
    </source>
</evidence>
<keyword evidence="12" id="KW-0119">Carbohydrate metabolism</keyword>
<dbReference type="InterPro" id="IPR011009">
    <property type="entry name" value="Kinase-like_dom_sf"/>
</dbReference>
<keyword evidence="17" id="KW-1185">Reference proteome</keyword>
<dbReference type="RefSeq" id="WP_254181284.1">
    <property type="nucleotide sequence ID" value="NZ_JANARS010000004.1"/>
</dbReference>
<dbReference type="EMBL" id="JANARS010000004">
    <property type="protein sequence ID" value="MCP3422070.1"/>
    <property type="molecule type" value="Genomic_DNA"/>
</dbReference>
<comment type="catalytic activity">
    <reaction evidence="14">
        <text>D-maltose + ATP = alpha-maltose 1-phosphate + ADP + H(+)</text>
        <dbReference type="Rhea" id="RHEA:31915"/>
        <dbReference type="ChEBI" id="CHEBI:15378"/>
        <dbReference type="ChEBI" id="CHEBI:17306"/>
        <dbReference type="ChEBI" id="CHEBI:30616"/>
        <dbReference type="ChEBI" id="CHEBI:63576"/>
        <dbReference type="ChEBI" id="CHEBI:456216"/>
        <dbReference type="EC" id="2.7.1.175"/>
    </reaction>
</comment>
<keyword evidence="9" id="KW-0418">Kinase</keyword>
<evidence type="ECO:0000256" key="13">
    <source>
        <dbReference type="ARBA" id="ARBA00031251"/>
    </source>
</evidence>
<evidence type="ECO:0000256" key="5">
    <source>
        <dbReference type="ARBA" id="ARBA00013882"/>
    </source>
</evidence>
<keyword evidence="11" id="KW-0320">Glycogen biosynthesis</keyword>
<dbReference type="InterPro" id="IPR040999">
    <property type="entry name" value="Mak_N_cap"/>
</dbReference>
<comment type="subunit">
    <text evidence="3">Monomer.</text>
</comment>
<keyword evidence="10" id="KW-0067">ATP-binding</keyword>
<keyword evidence="8" id="KW-0547">Nucleotide-binding</keyword>
<gene>
    <name evidence="16" type="ORF">NCI01_09710</name>
</gene>
<dbReference type="Pfam" id="PF18085">
    <property type="entry name" value="Mak_N_cap"/>
    <property type="match status" value="1"/>
</dbReference>
<evidence type="ECO:0000256" key="8">
    <source>
        <dbReference type="ARBA" id="ARBA00022741"/>
    </source>
</evidence>
<evidence type="ECO:0000259" key="15">
    <source>
        <dbReference type="Pfam" id="PF18085"/>
    </source>
</evidence>
<evidence type="ECO:0000313" key="16">
    <source>
        <dbReference type="EMBL" id="MCP3422070.1"/>
    </source>
</evidence>
<evidence type="ECO:0000256" key="1">
    <source>
        <dbReference type="ARBA" id="ARBA00004964"/>
    </source>
</evidence>